<comment type="caution">
    <text evidence="2">The sequence shown here is derived from an EMBL/GenBank/DDBJ whole genome shotgun (WGS) entry which is preliminary data.</text>
</comment>
<keyword evidence="3" id="KW-1185">Reference proteome</keyword>
<evidence type="ECO:0000256" key="1">
    <source>
        <dbReference type="SAM" id="MobiDB-lite"/>
    </source>
</evidence>
<protein>
    <submittedName>
        <fullName evidence="2">Uncharacterized protein</fullName>
    </submittedName>
</protein>
<accession>A0ABD1XVG7</accession>
<dbReference type="AlphaFoldDB" id="A0ABD1XVG7"/>
<organism evidence="2 3">
    <name type="scientific">Riccia fluitans</name>
    <dbReference type="NCBI Taxonomy" id="41844"/>
    <lineage>
        <taxon>Eukaryota</taxon>
        <taxon>Viridiplantae</taxon>
        <taxon>Streptophyta</taxon>
        <taxon>Embryophyta</taxon>
        <taxon>Marchantiophyta</taxon>
        <taxon>Marchantiopsida</taxon>
        <taxon>Marchantiidae</taxon>
        <taxon>Marchantiales</taxon>
        <taxon>Ricciaceae</taxon>
        <taxon>Riccia</taxon>
    </lineage>
</organism>
<sequence>MKAKRLNPNGSVYKLRKYRSMKELLLVTARIDNDGVPETLQFDQEVTSARKASGSPHTSWNISTKPERTSSAPEPSRPIKPEPDRVLSPKSPVKEEESATISWDFAPLSGGESDEETEYLLRERKAPEAQTVQDIQTASKENGFQISSAKAETAGWGSAQQTVTAAAPGGGPANDAKVGPWSFPRPPQLIGRQ</sequence>
<feature type="region of interest" description="Disordered" evidence="1">
    <location>
        <begin position="47"/>
        <end position="193"/>
    </location>
</feature>
<proteinExistence type="predicted"/>
<gene>
    <name evidence="2" type="ORF">R1flu_024642</name>
</gene>
<name>A0ABD1XVG7_9MARC</name>
<feature type="compositionally biased region" description="Basic and acidic residues" evidence="1">
    <location>
        <begin position="77"/>
        <end position="97"/>
    </location>
</feature>
<evidence type="ECO:0000313" key="3">
    <source>
        <dbReference type="Proteomes" id="UP001605036"/>
    </source>
</evidence>
<feature type="compositionally biased region" description="Polar residues" evidence="1">
    <location>
        <begin position="55"/>
        <end position="73"/>
    </location>
</feature>
<evidence type="ECO:0000313" key="2">
    <source>
        <dbReference type="EMBL" id="KAL2612950.1"/>
    </source>
</evidence>
<reference evidence="2 3" key="1">
    <citation type="submission" date="2024-09" db="EMBL/GenBank/DDBJ databases">
        <title>Chromosome-scale assembly of Riccia fluitans.</title>
        <authorList>
            <person name="Paukszto L."/>
            <person name="Sawicki J."/>
            <person name="Karawczyk K."/>
            <person name="Piernik-Szablinska J."/>
            <person name="Szczecinska M."/>
            <person name="Mazdziarz M."/>
        </authorList>
    </citation>
    <scope>NUCLEOTIDE SEQUENCE [LARGE SCALE GENOMIC DNA]</scope>
    <source>
        <strain evidence="2">Rf_01</strain>
        <tissue evidence="2">Aerial parts of the thallus</tissue>
    </source>
</reference>
<dbReference type="EMBL" id="JBHFFA010000007">
    <property type="protein sequence ID" value="KAL2612950.1"/>
    <property type="molecule type" value="Genomic_DNA"/>
</dbReference>
<feature type="compositionally biased region" description="Polar residues" evidence="1">
    <location>
        <begin position="130"/>
        <end position="150"/>
    </location>
</feature>
<dbReference type="Proteomes" id="UP001605036">
    <property type="component" value="Unassembled WGS sequence"/>
</dbReference>